<dbReference type="Gene3D" id="1.25.40.390">
    <property type="match status" value="1"/>
</dbReference>
<comment type="similarity">
    <text evidence="2">Belongs to the SusD family.</text>
</comment>
<keyword evidence="5" id="KW-0998">Cell outer membrane</keyword>
<protein>
    <submittedName>
        <fullName evidence="9">RagB/SusD family nutrient uptake outer membrane protein</fullName>
    </submittedName>
</protein>
<keyword evidence="3" id="KW-0732">Signal</keyword>
<organism evidence="9 10">
    <name type="scientific">Butyricimonas hominis</name>
    <dbReference type="NCBI Taxonomy" id="2763032"/>
    <lineage>
        <taxon>Bacteria</taxon>
        <taxon>Pseudomonadati</taxon>
        <taxon>Bacteroidota</taxon>
        <taxon>Bacteroidia</taxon>
        <taxon>Bacteroidales</taxon>
        <taxon>Odoribacteraceae</taxon>
        <taxon>Butyricimonas</taxon>
    </lineage>
</organism>
<evidence type="ECO:0000313" key="9">
    <source>
        <dbReference type="EMBL" id="MBC5620927.1"/>
    </source>
</evidence>
<feature type="coiled-coil region" evidence="6">
    <location>
        <begin position="421"/>
        <end position="448"/>
    </location>
</feature>
<dbReference type="RefSeq" id="WP_186975583.1">
    <property type="nucleotide sequence ID" value="NZ_JACOOH010000003.1"/>
</dbReference>
<feature type="domain" description="RagB/SusD" evidence="7">
    <location>
        <begin position="236"/>
        <end position="486"/>
    </location>
</feature>
<keyword evidence="6" id="KW-0175">Coiled coil</keyword>
<gene>
    <name evidence="9" type="ORF">H8S64_07445</name>
</gene>
<comment type="subcellular location">
    <subcellularLocation>
        <location evidence="1">Cell outer membrane</location>
    </subcellularLocation>
</comment>
<dbReference type="EMBL" id="JACOOH010000003">
    <property type="protein sequence ID" value="MBC5620927.1"/>
    <property type="molecule type" value="Genomic_DNA"/>
</dbReference>
<dbReference type="Pfam" id="PF14322">
    <property type="entry name" value="SusD-like_3"/>
    <property type="match status" value="1"/>
</dbReference>
<evidence type="ECO:0000259" key="7">
    <source>
        <dbReference type="Pfam" id="PF07980"/>
    </source>
</evidence>
<evidence type="ECO:0000256" key="5">
    <source>
        <dbReference type="ARBA" id="ARBA00023237"/>
    </source>
</evidence>
<proteinExistence type="inferred from homology"/>
<sequence length="486" mass="54791">MKKILIVFSIIIGFTNCQLVDVLEQDPMYELDLENAITSPKMAELALNGAYSYLPSTSTNYLFAALSGSFMSGAMLRQDFVTSGNAIYYSERYLNTLSYSSFGDGEWSDDYNIIKNVNYLLTSLEGINDSEFEKGRKEEIVGECHFLVALAYFRLLRQFGEYWDESSNYGVLVRDEIPSVANAVKARTTVAKSYEEIFNHLEIALAQAPAYTTPTRASVQAAKALKAVVLFYQGKYSEAAVAADEAITSVNPLDPSYSNVFTNTETSKEVIFCRAFSTDEASDVSYLMEKASGASGLWGPTESYMNLIEGDPRKTLVTENKNVTYNGVTYNVNTVKKIYRPNDGVPVIFLRTAELYLIKAEALARSNSSIADAWAPIKELRGRVGSTNLTEPATRDELMDEIFKEWWIEMAFENWHEWFAVQRFDRLLEMNQSLAEQLEDEQEKDEENNTASFVEAFMQKLETRKIYNIPTGEINANSICEQNPGY</sequence>
<dbReference type="InterPro" id="IPR011990">
    <property type="entry name" value="TPR-like_helical_dom_sf"/>
</dbReference>
<evidence type="ECO:0000256" key="1">
    <source>
        <dbReference type="ARBA" id="ARBA00004442"/>
    </source>
</evidence>
<accession>A0ABR7CZ28</accession>
<evidence type="ECO:0000313" key="10">
    <source>
        <dbReference type="Proteomes" id="UP000646484"/>
    </source>
</evidence>
<dbReference type="Pfam" id="PF07980">
    <property type="entry name" value="SusD_RagB"/>
    <property type="match status" value="1"/>
</dbReference>
<keyword evidence="4" id="KW-0472">Membrane</keyword>
<dbReference type="SUPFAM" id="SSF48452">
    <property type="entry name" value="TPR-like"/>
    <property type="match status" value="1"/>
</dbReference>
<feature type="domain" description="SusD-like N-terminal" evidence="8">
    <location>
        <begin position="106"/>
        <end position="226"/>
    </location>
</feature>
<evidence type="ECO:0000256" key="4">
    <source>
        <dbReference type="ARBA" id="ARBA00023136"/>
    </source>
</evidence>
<reference evidence="9 10" key="1">
    <citation type="submission" date="2020-08" db="EMBL/GenBank/DDBJ databases">
        <title>Genome public.</title>
        <authorList>
            <person name="Liu C."/>
            <person name="Sun Q."/>
        </authorList>
    </citation>
    <scope>NUCLEOTIDE SEQUENCE [LARGE SCALE GENOMIC DNA]</scope>
    <source>
        <strain evidence="9 10">NSJ-56</strain>
    </source>
</reference>
<evidence type="ECO:0000259" key="8">
    <source>
        <dbReference type="Pfam" id="PF14322"/>
    </source>
</evidence>
<evidence type="ECO:0000256" key="6">
    <source>
        <dbReference type="SAM" id="Coils"/>
    </source>
</evidence>
<dbReference type="InterPro" id="IPR012944">
    <property type="entry name" value="SusD_RagB_dom"/>
</dbReference>
<name>A0ABR7CZ28_9BACT</name>
<keyword evidence="10" id="KW-1185">Reference proteome</keyword>
<evidence type="ECO:0000256" key="3">
    <source>
        <dbReference type="ARBA" id="ARBA00022729"/>
    </source>
</evidence>
<dbReference type="Proteomes" id="UP000646484">
    <property type="component" value="Unassembled WGS sequence"/>
</dbReference>
<comment type="caution">
    <text evidence="9">The sequence shown here is derived from an EMBL/GenBank/DDBJ whole genome shotgun (WGS) entry which is preliminary data.</text>
</comment>
<evidence type="ECO:0000256" key="2">
    <source>
        <dbReference type="ARBA" id="ARBA00006275"/>
    </source>
</evidence>
<dbReference type="InterPro" id="IPR033985">
    <property type="entry name" value="SusD-like_N"/>
</dbReference>